<feature type="binding site" evidence="11">
    <location>
        <position position="246"/>
    </location>
    <ligand>
        <name>NAD(+)</name>
        <dbReference type="ChEBI" id="CHEBI:57540"/>
    </ligand>
</feature>
<dbReference type="PANTHER" id="PTHR42795">
    <property type="entry name" value="ALANINE DEHYDROGENASE"/>
    <property type="match status" value="1"/>
</dbReference>
<comment type="subunit">
    <text evidence="6">Homohexamer. Trimer of dimers.</text>
</comment>
<dbReference type="InterPro" id="IPR008141">
    <property type="entry name" value="Ala_DH"/>
</dbReference>
<dbReference type="Gene3D" id="3.40.50.720">
    <property type="entry name" value="NAD(P)-binding Rossmann-like Domain"/>
    <property type="match status" value="2"/>
</dbReference>
<dbReference type="GO" id="GO:0042853">
    <property type="term" value="P:L-alanine catabolic process"/>
    <property type="evidence" value="ECO:0007669"/>
    <property type="project" value="UniProtKB-UniPathway"/>
</dbReference>
<protein>
    <recommendedName>
        <fullName evidence="7 8">Alanine dehydrogenase</fullName>
        <ecNumber evidence="3 8">1.4.1.1</ecNumber>
    </recommendedName>
</protein>
<dbReference type="CDD" id="cd05305">
    <property type="entry name" value="L-AlaDH"/>
    <property type="match status" value="1"/>
</dbReference>
<evidence type="ECO:0000256" key="2">
    <source>
        <dbReference type="ARBA" id="ARBA00005689"/>
    </source>
</evidence>
<evidence type="ECO:0000313" key="16">
    <source>
        <dbReference type="Proteomes" id="UP000198797"/>
    </source>
</evidence>
<comment type="function">
    <text evidence="8">Catalyzes the reversible reductive amination of pyruvate to L-alanine.</text>
</comment>
<dbReference type="InterPro" id="IPR036291">
    <property type="entry name" value="NAD(P)-bd_dom_sf"/>
</dbReference>
<sequence>MDRVGNGAGGAPRSPGCGTPEKGVCIVKVGIPREVKNHEYRVAITPAGVNEFVRHGHQVFVEAGAGIGSSLTDDEFVAAGATILDTADEVWDTAELVLKVKEPVAEEHHRMRAGQVLFTYLHLAASKECTDALVDRNVTGIAYETVELPDRSLPLLAPMSEVAGRLAPQVGAYHLQRQGGGRGILMGGVSGVYAAKTVVIGAGVSGMNAAAIALGLQAEVLLLDMNVARLRQADAIYRGHLQTVASNAYEIERAVLDADLVIGAVLVPGAKAPTLISNELVSRMKPGSVLVDISIDQGGCFEDSRPTTHAEPTYQVHNSIFYCVANMPGAVPHTSTYALTNVTLPYALELANQGWRDALRRDPALALGLNTHDGRVVYGPVAEAHGMATLPLAEVLA</sequence>
<comment type="catalytic activity">
    <reaction evidence="8">
        <text>L-alanine + NAD(+) + H2O = pyruvate + NH4(+) + NADH + H(+)</text>
        <dbReference type="Rhea" id="RHEA:18405"/>
        <dbReference type="ChEBI" id="CHEBI:15361"/>
        <dbReference type="ChEBI" id="CHEBI:15377"/>
        <dbReference type="ChEBI" id="CHEBI:15378"/>
        <dbReference type="ChEBI" id="CHEBI:28938"/>
        <dbReference type="ChEBI" id="CHEBI:57540"/>
        <dbReference type="ChEBI" id="CHEBI:57945"/>
        <dbReference type="ChEBI" id="CHEBI:57972"/>
        <dbReference type="EC" id="1.4.1.1"/>
    </reaction>
</comment>
<evidence type="ECO:0000259" key="14">
    <source>
        <dbReference type="SMART" id="SM01003"/>
    </source>
</evidence>
<dbReference type="STRING" id="121616.GA0070216_13620"/>
<dbReference type="InterPro" id="IPR007698">
    <property type="entry name" value="AlaDH/PNT_NAD(H)-bd"/>
</dbReference>
<evidence type="ECO:0000256" key="3">
    <source>
        <dbReference type="ARBA" id="ARBA00012897"/>
    </source>
</evidence>
<dbReference type="Proteomes" id="UP000198797">
    <property type="component" value="Unassembled WGS sequence"/>
</dbReference>
<dbReference type="Pfam" id="PF01262">
    <property type="entry name" value="AlaDh_PNT_C"/>
    <property type="match status" value="1"/>
</dbReference>
<accession>A0A1C5AWM3</accession>
<feature type="active site" description="Proton donor/acceptor" evidence="9">
    <location>
        <position position="296"/>
    </location>
</feature>
<evidence type="ECO:0000256" key="9">
    <source>
        <dbReference type="PIRSR" id="PIRSR000183-1"/>
    </source>
</evidence>
<feature type="binding site" evidence="11">
    <location>
        <begin position="265"/>
        <end position="266"/>
    </location>
    <ligand>
        <name>NAD(+)</name>
        <dbReference type="ChEBI" id="CHEBI:57540"/>
    </ligand>
</feature>
<feature type="binding site" evidence="11">
    <location>
        <begin position="293"/>
        <end position="296"/>
    </location>
    <ligand>
        <name>NAD(+)</name>
        <dbReference type="ChEBI" id="CHEBI:57540"/>
    </ligand>
</feature>
<keyword evidence="4 8" id="KW-0560">Oxidoreductase</keyword>
<keyword evidence="12" id="KW-0460">Magnesium</keyword>
<comment type="cofactor">
    <cofactor evidence="12">
        <name>Mg(2+)</name>
        <dbReference type="ChEBI" id="CHEBI:18420"/>
    </cofactor>
    <text evidence="12">Binds 1 Mg(2+) ion per subunit.</text>
</comment>
<evidence type="ECO:0000256" key="7">
    <source>
        <dbReference type="ARBA" id="ARBA00072341"/>
    </source>
</evidence>
<dbReference type="GO" id="GO:0046872">
    <property type="term" value="F:metal ion binding"/>
    <property type="evidence" value="ECO:0007669"/>
    <property type="project" value="UniProtKB-KW"/>
</dbReference>
<gene>
    <name evidence="15" type="ORF">GA0070216_13620</name>
</gene>
<dbReference type="GO" id="GO:0005886">
    <property type="term" value="C:plasma membrane"/>
    <property type="evidence" value="ECO:0007669"/>
    <property type="project" value="TreeGrafter"/>
</dbReference>
<feature type="binding site" evidence="11">
    <location>
        <begin position="324"/>
        <end position="327"/>
    </location>
    <ligand>
        <name>NAD(+)</name>
        <dbReference type="ChEBI" id="CHEBI:57540"/>
    </ligand>
</feature>
<dbReference type="SUPFAM" id="SSF52283">
    <property type="entry name" value="Formate/glycerate dehydrogenase catalytic domain-like"/>
    <property type="match status" value="1"/>
</dbReference>
<dbReference type="GO" id="GO:0000166">
    <property type="term" value="F:nucleotide binding"/>
    <property type="evidence" value="ECO:0007669"/>
    <property type="project" value="UniProtKB-KW"/>
</dbReference>
<evidence type="ECO:0000256" key="1">
    <source>
        <dbReference type="ARBA" id="ARBA00005206"/>
    </source>
</evidence>
<dbReference type="EC" id="1.4.1.1" evidence="3 8"/>
<evidence type="ECO:0000313" key="15">
    <source>
        <dbReference type="EMBL" id="SCF49619.1"/>
    </source>
</evidence>
<dbReference type="EMBL" id="FMCU01000036">
    <property type="protein sequence ID" value="SCF49619.1"/>
    <property type="molecule type" value="Genomic_DNA"/>
</dbReference>
<dbReference type="GO" id="GO:0000286">
    <property type="term" value="F:alanine dehydrogenase activity"/>
    <property type="evidence" value="ECO:0007669"/>
    <property type="project" value="UniProtKB-UniRule"/>
</dbReference>
<comment type="similarity">
    <text evidence="2 8">Belongs to the AlaDH/PNT family.</text>
</comment>
<evidence type="ECO:0000259" key="13">
    <source>
        <dbReference type="SMART" id="SM01002"/>
    </source>
</evidence>
<evidence type="ECO:0000256" key="11">
    <source>
        <dbReference type="PIRSR" id="PIRSR000183-3"/>
    </source>
</evidence>
<keyword evidence="12" id="KW-0479">Metal-binding</keyword>
<dbReference type="SUPFAM" id="SSF51735">
    <property type="entry name" value="NAD(P)-binding Rossmann-fold domains"/>
    <property type="match status" value="1"/>
</dbReference>
<feature type="binding site" evidence="11">
    <location>
        <position position="305"/>
    </location>
    <ligand>
        <name>NAD(+)</name>
        <dbReference type="ChEBI" id="CHEBI:57540"/>
    </ligand>
</feature>
<dbReference type="SMART" id="SM01003">
    <property type="entry name" value="AlaDh_PNT_N"/>
    <property type="match status" value="1"/>
</dbReference>
<evidence type="ECO:0000256" key="10">
    <source>
        <dbReference type="PIRSR" id="PIRSR000183-2"/>
    </source>
</evidence>
<evidence type="ECO:0000256" key="12">
    <source>
        <dbReference type="PIRSR" id="PIRSR000183-4"/>
    </source>
</evidence>
<evidence type="ECO:0000256" key="5">
    <source>
        <dbReference type="ARBA" id="ARBA00023027"/>
    </source>
</evidence>
<name>A0A1C5AWM3_9ACTN</name>
<evidence type="ECO:0000256" key="8">
    <source>
        <dbReference type="PIRNR" id="PIRNR000183"/>
    </source>
</evidence>
<keyword evidence="11" id="KW-0547">Nucleotide-binding</keyword>
<feature type="active site" description="Proton donor/acceptor" evidence="9">
    <location>
        <position position="122"/>
    </location>
</feature>
<dbReference type="FunFam" id="3.40.50.720:FF:000049">
    <property type="entry name" value="Alanine dehydrogenase"/>
    <property type="match status" value="1"/>
</dbReference>
<feature type="domain" description="Alanine dehydrogenase/pyridine nucleotide transhydrogenase NAD(H)-binding" evidence="13">
    <location>
        <begin position="175"/>
        <end position="323"/>
    </location>
</feature>
<comment type="pathway">
    <text evidence="1 8">Amino-acid degradation; L-alanine degradation via dehydrogenase pathway; NH(3) and pyruvate from L-alanine: step 1/1.</text>
</comment>
<evidence type="ECO:0000256" key="6">
    <source>
        <dbReference type="ARBA" id="ARBA00065528"/>
    </source>
</evidence>
<feature type="binding site" evidence="11">
    <location>
        <position position="229"/>
    </location>
    <ligand>
        <name>NAD(+)</name>
        <dbReference type="ChEBI" id="CHEBI:57540"/>
    </ligand>
</feature>
<dbReference type="PANTHER" id="PTHR42795:SF1">
    <property type="entry name" value="ALANINE DEHYDROGENASE"/>
    <property type="match status" value="1"/>
</dbReference>
<dbReference type="Pfam" id="PF05222">
    <property type="entry name" value="AlaDh_PNT_N"/>
    <property type="match status" value="1"/>
</dbReference>
<organism evidence="15 16">
    <name type="scientific">Micromonospora matsumotoense</name>
    <dbReference type="NCBI Taxonomy" id="121616"/>
    <lineage>
        <taxon>Bacteria</taxon>
        <taxon>Bacillati</taxon>
        <taxon>Actinomycetota</taxon>
        <taxon>Actinomycetes</taxon>
        <taxon>Micromonosporales</taxon>
        <taxon>Micromonosporaceae</taxon>
        <taxon>Micromonospora</taxon>
    </lineage>
</organism>
<dbReference type="PIRSF" id="PIRSF000183">
    <property type="entry name" value="Alanine_dh"/>
    <property type="match status" value="1"/>
</dbReference>
<feature type="binding site" evidence="11">
    <location>
        <position position="160"/>
    </location>
    <ligand>
        <name>NAD(+)</name>
        <dbReference type="ChEBI" id="CHEBI:57540"/>
    </ligand>
</feature>
<evidence type="ECO:0000256" key="4">
    <source>
        <dbReference type="ARBA" id="ARBA00023002"/>
    </source>
</evidence>
<feature type="binding site" evidence="10">
    <location>
        <position position="101"/>
    </location>
    <ligand>
        <name>substrate</name>
    </ligand>
</feature>
<dbReference type="UniPathway" id="UPA00527">
    <property type="reaction ID" value="UER00585"/>
</dbReference>
<dbReference type="InterPro" id="IPR007886">
    <property type="entry name" value="AlaDH/PNT_N"/>
</dbReference>
<dbReference type="AlphaFoldDB" id="A0A1C5AWM3"/>
<feature type="domain" description="Alanine dehydrogenase/pyridine nucleotide transhydrogenase N-terminal" evidence="14">
    <location>
        <begin position="30"/>
        <end position="163"/>
    </location>
</feature>
<feature type="binding site" evidence="12">
    <location>
        <position position="349"/>
    </location>
    <ligand>
        <name>Mg(2+)</name>
        <dbReference type="ChEBI" id="CHEBI:18420"/>
    </ligand>
</feature>
<dbReference type="NCBIfam" id="TIGR00518">
    <property type="entry name" value="alaDH"/>
    <property type="match status" value="1"/>
</dbReference>
<keyword evidence="5 8" id="KW-0520">NAD</keyword>
<feature type="binding site" evidence="11">
    <location>
        <position position="224"/>
    </location>
    <ligand>
        <name>NAD(+)</name>
        <dbReference type="ChEBI" id="CHEBI:57540"/>
    </ligand>
</feature>
<feature type="binding site" evidence="10">
    <location>
        <position position="41"/>
    </location>
    <ligand>
        <name>substrate</name>
    </ligand>
</feature>
<keyword evidence="16" id="KW-1185">Reference proteome</keyword>
<reference evidence="16" key="1">
    <citation type="submission" date="2016-06" db="EMBL/GenBank/DDBJ databases">
        <authorList>
            <person name="Varghese N."/>
            <person name="Submissions Spin"/>
        </authorList>
    </citation>
    <scope>NUCLEOTIDE SEQUENCE [LARGE SCALE GENOMIC DNA]</scope>
    <source>
        <strain evidence="16">DSM 44100</strain>
    </source>
</reference>
<dbReference type="SMART" id="SM01002">
    <property type="entry name" value="AlaDh_PNT_C"/>
    <property type="match status" value="1"/>
</dbReference>
<proteinExistence type="inferred from homology"/>